<dbReference type="RefSeq" id="WP_143032608.1">
    <property type="nucleotide sequence ID" value="NZ_FNRK01000012.1"/>
</dbReference>
<dbReference type="STRING" id="81409.SAMN04515656_11230"/>
<evidence type="ECO:0000313" key="1">
    <source>
        <dbReference type="EMBL" id="SEA50160.1"/>
    </source>
</evidence>
<dbReference type="Proteomes" id="UP000199394">
    <property type="component" value="Unassembled WGS sequence"/>
</dbReference>
<proteinExistence type="predicted"/>
<dbReference type="EMBL" id="FNRK01000012">
    <property type="protein sequence ID" value="SEA50160.1"/>
    <property type="molecule type" value="Genomic_DNA"/>
</dbReference>
<evidence type="ECO:0000313" key="2">
    <source>
        <dbReference type="Proteomes" id="UP000199394"/>
    </source>
</evidence>
<dbReference type="OrthoDB" id="2062373at2"/>
<protein>
    <submittedName>
        <fullName evidence="1">Uncharacterized protein</fullName>
    </submittedName>
</protein>
<organism evidence="1 2">
    <name type="scientific">Eubacterium aggregans</name>
    <dbReference type="NCBI Taxonomy" id="81409"/>
    <lineage>
        <taxon>Bacteria</taxon>
        <taxon>Bacillati</taxon>
        <taxon>Bacillota</taxon>
        <taxon>Clostridia</taxon>
        <taxon>Eubacteriales</taxon>
        <taxon>Eubacteriaceae</taxon>
        <taxon>Eubacterium</taxon>
    </lineage>
</organism>
<reference evidence="1 2" key="1">
    <citation type="submission" date="2016-10" db="EMBL/GenBank/DDBJ databases">
        <authorList>
            <person name="de Groot N.N."/>
        </authorList>
    </citation>
    <scope>NUCLEOTIDE SEQUENCE [LARGE SCALE GENOMIC DNA]</scope>
    <source>
        <strain evidence="1 2">SR12</strain>
    </source>
</reference>
<accession>A0A1H4BQ17</accession>
<sequence>MPETQLTRDADTLLCLMYKQYKESRNSGISKRNAKHLGSCDDIHSNLPLSWSVSDVFETCCELSRCDFLVCTFADDTVYDSWLSDAGIIYMESRFKNNLNSLLEYITKIIGCIPL</sequence>
<name>A0A1H4BQ17_9FIRM</name>
<dbReference type="AlphaFoldDB" id="A0A1H4BQ17"/>
<gene>
    <name evidence="1" type="ORF">SAMN04515656_11230</name>
</gene>
<keyword evidence="2" id="KW-1185">Reference proteome</keyword>